<reference evidence="1" key="1">
    <citation type="submission" date="2023-04" db="EMBL/GenBank/DDBJ databases">
        <title>Draft Genome sequencing of Naganishia species isolated from polar environments using Oxford Nanopore Technology.</title>
        <authorList>
            <person name="Leo P."/>
            <person name="Venkateswaran K."/>
        </authorList>
    </citation>
    <scope>NUCLEOTIDE SEQUENCE</scope>
    <source>
        <strain evidence="1">MNA-CCFEE 5262</strain>
    </source>
</reference>
<dbReference type="EMBL" id="JASBWS010000182">
    <property type="protein sequence ID" value="KAJ9092172.1"/>
    <property type="molecule type" value="Genomic_DNA"/>
</dbReference>
<gene>
    <name evidence="1" type="ORF">QFC20_007445</name>
</gene>
<accession>A0ACC2UZI7</accession>
<organism evidence="1 2">
    <name type="scientific">Naganishia adeliensis</name>
    <dbReference type="NCBI Taxonomy" id="92952"/>
    <lineage>
        <taxon>Eukaryota</taxon>
        <taxon>Fungi</taxon>
        <taxon>Dikarya</taxon>
        <taxon>Basidiomycota</taxon>
        <taxon>Agaricomycotina</taxon>
        <taxon>Tremellomycetes</taxon>
        <taxon>Filobasidiales</taxon>
        <taxon>Filobasidiaceae</taxon>
        <taxon>Naganishia</taxon>
    </lineage>
</organism>
<name>A0ACC2UZI7_9TREE</name>
<keyword evidence="2" id="KW-1185">Reference proteome</keyword>
<comment type="caution">
    <text evidence="1">The sequence shown here is derived from an EMBL/GenBank/DDBJ whole genome shotgun (WGS) entry which is preliminary data.</text>
</comment>
<evidence type="ECO:0000313" key="1">
    <source>
        <dbReference type="EMBL" id="KAJ9092172.1"/>
    </source>
</evidence>
<proteinExistence type="predicted"/>
<dbReference type="Proteomes" id="UP001230649">
    <property type="component" value="Unassembled WGS sequence"/>
</dbReference>
<sequence length="373" mass="41264">MAPTLLSALTLSTLGLFSKTFLNFASKDLRVQGLEHLLRALQEPADLSKGKGVETGDGVGEDKLRGSVRPRRRGIVTSMSDLCTCTFTPASCLTLVHTFSMQPYLGRRRPAHVGNDAAINLVSVRFAKLYLAAYPMDVGRILSKFFSLGQVIETVRGGGVFQPAIDDAIKKLGQGEWVHIFPEGKVNQPNLHPPGGMRRFKWGISRMLMDAEEMPEVIPIWISGFDDVMPDTRKYLRFLPRPGKSVSITVGQPITSKIMPLVEGWRQVAQTSGNPGVGGKWSPSARRNSFDEGEYALATIKDAQAKVDLAALNPERQARTRGHLGSEEERVRIKICDILYKEVQQMGIKVEEQEGKDKRPWRTAVSIDGKVHT</sequence>
<protein>
    <submittedName>
        <fullName evidence="1">Uncharacterized protein</fullName>
    </submittedName>
</protein>
<evidence type="ECO:0000313" key="2">
    <source>
        <dbReference type="Proteomes" id="UP001230649"/>
    </source>
</evidence>